<evidence type="ECO:0000313" key="4">
    <source>
        <dbReference type="Proteomes" id="UP000562045"/>
    </source>
</evidence>
<evidence type="ECO:0000313" key="3">
    <source>
        <dbReference type="EMBL" id="NYI47365.1"/>
    </source>
</evidence>
<evidence type="ECO:0000256" key="2">
    <source>
        <dbReference type="SAM" id="Phobius"/>
    </source>
</evidence>
<dbReference type="EMBL" id="JACBZM010000001">
    <property type="protein sequence ID" value="NYI47365.1"/>
    <property type="molecule type" value="Genomic_DNA"/>
</dbReference>
<gene>
    <name evidence="3" type="ORF">BJ993_004445</name>
</gene>
<feature type="region of interest" description="Disordered" evidence="1">
    <location>
        <begin position="1"/>
        <end position="46"/>
    </location>
</feature>
<dbReference type="AlphaFoldDB" id="A0A7Y9ZNU7"/>
<keyword evidence="2" id="KW-0812">Transmembrane</keyword>
<dbReference type="Proteomes" id="UP000562045">
    <property type="component" value="Unassembled WGS sequence"/>
</dbReference>
<reference evidence="3 4" key="1">
    <citation type="submission" date="2020-07" db="EMBL/GenBank/DDBJ databases">
        <title>Sequencing the genomes of 1000 actinobacteria strains.</title>
        <authorList>
            <person name="Klenk H.-P."/>
        </authorList>
    </citation>
    <scope>NUCLEOTIDE SEQUENCE [LARGE SCALE GENOMIC DNA]</scope>
    <source>
        <strain evidence="3 4">DSM 15131</strain>
    </source>
</reference>
<accession>A0A7Y9ZNU7</accession>
<organism evidence="3 4">
    <name type="scientific">Nocardioides aromaticivorans</name>
    <dbReference type="NCBI Taxonomy" id="200618"/>
    <lineage>
        <taxon>Bacteria</taxon>
        <taxon>Bacillati</taxon>
        <taxon>Actinomycetota</taxon>
        <taxon>Actinomycetes</taxon>
        <taxon>Propionibacteriales</taxon>
        <taxon>Nocardioidaceae</taxon>
        <taxon>Nocardioides</taxon>
    </lineage>
</organism>
<dbReference type="RefSeq" id="WP_179651322.1">
    <property type="nucleotide sequence ID" value="NZ_JACBZM010000001.1"/>
</dbReference>
<protein>
    <submittedName>
        <fullName evidence="3">Uncharacterized protein</fullName>
    </submittedName>
</protein>
<keyword evidence="2" id="KW-0472">Membrane</keyword>
<feature type="compositionally biased region" description="Pro residues" evidence="1">
    <location>
        <begin position="12"/>
        <end position="24"/>
    </location>
</feature>
<name>A0A7Y9ZNU7_9ACTN</name>
<sequence length="221" mass="24267">MAPPTWKRYRPDPTPGGEPEPGTPTSPRIKAYQPPKQPKPVRSLEERTVRRRGWKLPAAGAVVLGLVVWGVVAIFRGVTAPDEPQTVEGYAAMLDDLQEETGGTQAFRAVLYPGYAVVDVPYADDERSLSYYWDGGLDDPSKGTSTETPFDLSALEPADFAGMCEAVRRTVEDPETCYLILERPDEPAGGWISAYTSNEFGQSSYIVFDLDGTEVSRYPAE</sequence>
<feature type="transmembrane region" description="Helical" evidence="2">
    <location>
        <begin position="56"/>
        <end position="75"/>
    </location>
</feature>
<evidence type="ECO:0000256" key="1">
    <source>
        <dbReference type="SAM" id="MobiDB-lite"/>
    </source>
</evidence>
<proteinExistence type="predicted"/>
<keyword evidence="2" id="KW-1133">Transmembrane helix</keyword>
<comment type="caution">
    <text evidence="3">The sequence shown here is derived from an EMBL/GenBank/DDBJ whole genome shotgun (WGS) entry which is preliminary data.</text>
</comment>